<evidence type="ECO:0000256" key="1">
    <source>
        <dbReference type="ARBA" id="ARBA00011073"/>
    </source>
</evidence>
<dbReference type="InterPro" id="IPR015500">
    <property type="entry name" value="Peptidase_S8_subtilisin-rel"/>
</dbReference>
<dbReference type="OrthoDB" id="5240813at2"/>
<sequence>MRRWVLSLAMVAGCLMLPSVAEAGTTGTADVQPSSSYGAHDATGLIVSTDGLLPEAVLRRISLLLGRDVVGQTPMGGSAVALRLDHTLPASSVRLLSKLLNLLPGVAHVSPDLVATSDSVPNDSYFPQQTNLWTPVPVSSDSGGEDPPVGPDFSMDAPTMWDATRGSKSVVVALVDGGLVAHPDLAKQAVPGYDLIADPRNSKDGDGRDPNAADPGNASNGRYCAAHPSTWHGTHVAGIVAALRNNGIGISGIAPGVAIQPVRVVGQCGATMSDIIAGIRWASGGDVPGVPRNKTPADVINVSLSSSVTDLKCPAAYQDVIDEARSRGAIVVVSAGNQSESLLNRTPANCQGVLSVGATDIDGSLTSYTNAGRTIGIMAQGGEVGPNEGIWSTVDAGTAGPVRPTYGQNSGTSMAAPAVSAAAALVLSLGHFTNDQVVQVLKAAALKPPEFDSYYTCISHDPTTGVERNVCGAGILNLASIPAPVGHPVLQGGSTVGSTLSFTPGRWNGHPDSVTYQWLRDGTPIAGATTTSYVLAGADLGRTLTVRSTAHTQGYPDFSGLSAAKAVPKATASVTLRLSATRARVNTTRLYAYVTVTAAQGQSPTGSVEAYVDGRRVALVALSSGRAQVRLPVFSTTGSHKVQMRYGGNSRVSYKWSPSVWVSVSK</sequence>
<evidence type="ECO:0000313" key="10">
    <source>
        <dbReference type="Proteomes" id="UP000380867"/>
    </source>
</evidence>
<feature type="region of interest" description="Disordered" evidence="6">
    <location>
        <begin position="196"/>
        <end position="221"/>
    </location>
</feature>
<dbReference type="GO" id="GO:0006508">
    <property type="term" value="P:proteolysis"/>
    <property type="evidence" value="ECO:0007669"/>
    <property type="project" value="UniProtKB-KW"/>
</dbReference>
<feature type="domain" description="Peptidase S8/S53" evidence="8">
    <location>
        <begin position="168"/>
        <end position="453"/>
    </location>
</feature>
<evidence type="ECO:0000256" key="7">
    <source>
        <dbReference type="SAM" id="SignalP"/>
    </source>
</evidence>
<feature type="active site" description="Charge relay system" evidence="5">
    <location>
        <position position="413"/>
    </location>
</feature>
<dbReference type="AlphaFoldDB" id="A0A5M4FF17"/>
<dbReference type="GO" id="GO:0004252">
    <property type="term" value="F:serine-type endopeptidase activity"/>
    <property type="evidence" value="ECO:0007669"/>
    <property type="project" value="UniProtKB-UniRule"/>
</dbReference>
<dbReference type="PROSITE" id="PS51892">
    <property type="entry name" value="SUBTILASE"/>
    <property type="match status" value="1"/>
</dbReference>
<reference evidence="9" key="1">
    <citation type="submission" date="2019-09" db="EMBL/GenBank/DDBJ databases">
        <authorList>
            <person name="Li J."/>
        </authorList>
    </citation>
    <scope>NUCLEOTIDE SEQUENCE [LARGE SCALE GENOMIC DNA]</scope>
    <source>
        <strain evidence="9">JCM 14732</strain>
    </source>
</reference>
<dbReference type="Gene3D" id="3.40.50.200">
    <property type="entry name" value="Peptidase S8/S53 domain"/>
    <property type="match status" value="1"/>
</dbReference>
<keyword evidence="7" id="KW-0732">Signal</keyword>
<evidence type="ECO:0000256" key="2">
    <source>
        <dbReference type="ARBA" id="ARBA00022670"/>
    </source>
</evidence>
<keyword evidence="4 5" id="KW-0720">Serine protease</keyword>
<evidence type="ECO:0000256" key="6">
    <source>
        <dbReference type="SAM" id="MobiDB-lite"/>
    </source>
</evidence>
<dbReference type="InterPro" id="IPR050131">
    <property type="entry name" value="Peptidase_S8_subtilisin-like"/>
</dbReference>
<dbReference type="EMBL" id="SDPQ02000002">
    <property type="protein sequence ID" value="KAA1397947.1"/>
    <property type="molecule type" value="Genomic_DNA"/>
</dbReference>
<feature type="chain" id="PRO_5024454622" evidence="7">
    <location>
        <begin position="24"/>
        <end position="666"/>
    </location>
</feature>
<keyword evidence="10" id="KW-1185">Reference proteome</keyword>
<proteinExistence type="inferred from homology"/>
<accession>A0A5M4FF17</accession>
<dbReference type="PROSITE" id="PS00137">
    <property type="entry name" value="SUBTILASE_HIS"/>
    <property type="match status" value="1"/>
</dbReference>
<dbReference type="InterPro" id="IPR013783">
    <property type="entry name" value="Ig-like_fold"/>
</dbReference>
<evidence type="ECO:0000256" key="3">
    <source>
        <dbReference type="ARBA" id="ARBA00022801"/>
    </source>
</evidence>
<comment type="similarity">
    <text evidence="1 5">Belongs to the peptidase S8 family.</text>
</comment>
<dbReference type="Pfam" id="PF00082">
    <property type="entry name" value="Peptidase_S8"/>
    <property type="match status" value="1"/>
</dbReference>
<dbReference type="InterPro" id="IPR000209">
    <property type="entry name" value="Peptidase_S8/S53_dom"/>
</dbReference>
<dbReference type="Gene3D" id="2.60.40.2700">
    <property type="match status" value="1"/>
</dbReference>
<dbReference type="SUPFAM" id="SSF52743">
    <property type="entry name" value="Subtilisin-like"/>
    <property type="match status" value="1"/>
</dbReference>
<dbReference type="InterPro" id="IPR022398">
    <property type="entry name" value="Peptidase_S8_His-AS"/>
</dbReference>
<dbReference type="InterPro" id="IPR036852">
    <property type="entry name" value="Peptidase_S8/S53_dom_sf"/>
</dbReference>
<dbReference type="PANTHER" id="PTHR43806">
    <property type="entry name" value="PEPTIDASE S8"/>
    <property type="match status" value="1"/>
</dbReference>
<protein>
    <submittedName>
        <fullName evidence="9">S8 family serine peptidase</fullName>
    </submittedName>
</protein>
<evidence type="ECO:0000256" key="4">
    <source>
        <dbReference type="ARBA" id="ARBA00022825"/>
    </source>
</evidence>
<gene>
    <name evidence="9" type="ORF">ESP70_011470</name>
</gene>
<dbReference type="Gene3D" id="2.60.40.10">
    <property type="entry name" value="Immunoglobulins"/>
    <property type="match status" value="1"/>
</dbReference>
<dbReference type="RefSeq" id="WP_149689386.1">
    <property type="nucleotide sequence ID" value="NZ_SDPQ02000002.1"/>
</dbReference>
<feature type="active site" description="Charge relay system" evidence="5">
    <location>
        <position position="232"/>
    </location>
</feature>
<name>A0A5M4FF17_9ACTN</name>
<evidence type="ECO:0000256" key="5">
    <source>
        <dbReference type="PROSITE-ProRule" id="PRU01240"/>
    </source>
</evidence>
<dbReference type="PANTHER" id="PTHR43806:SF11">
    <property type="entry name" value="CEREVISIN-RELATED"/>
    <property type="match status" value="1"/>
</dbReference>
<dbReference type="GO" id="GO:0005975">
    <property type="term" value="P:carbohydrate metabolic process"/>
    <property type="evidence" value="ECO:0007669"/>
    <property type="project" value="UniProtKB-ARBA"/>
</dbReference>
<feature type="compositionally biased region" description="Basic and acidic residues" evidence="6">
    <location>
        <begin position="200"/>
        <end position="211"/>
    </location>
</feature>
<organism evidence="9 10">
    <name type="scientific">Aeromicrobium ginsengisoli</name>
    <dbReference type="NCBI Taxonomy" id="363867"/>
    <lineage>
        <taxon>Bacteria</taxon>
        <taxon>Bacillati</taxon>
        <taxon>Actinomycetota</taxon>
        <taxon>Actinomycetes</taxon>
        <taxon>Propionibacteriales</taxon>
        <taxon>Nocardioidaceae</taxon>
        <taxon>Aeromicrobium</taxon>
    </lineage>
</organism>
<dbReference type="PRINTS" id="PR00723">
    <property type="entry name" value="SUBTILISIN"/>
</dbReference>
<dbReference type="InterPro" id="IPR023828">
    <property type="entry name" value="Peptidase_S8_Ser-AS"/>
</dbReference>
<evidence type="ECO:0000259" key="8">
    <source>
        <dbReference type="Pfam" id="PF00082"/>
    </source>
</evidence>
<keyword evidence="2 5" id="KW-0645">Protease</keyword>
<feature type="active site" description="Charge relay system" evidence="5">
    <location>
        <position position="176"/>
    </location>
</feature>
<feature type="signal peptide" evidence="7">
    <location>
        <begin position="1"/>
        <end position="23"/>
    </location>
</feature>
<dbReference type="Proteomes" id="UP000380867">
    <property type="component" value="Unassembled WGS sequence"/>
</dbReference>
<dbReference type="PROSITE" id="PS00138">
    <property type="entry name" value="SUBTILASE_SER"/>
    <property type="match status" value="1"/>
</dbReference>
<comment type="caution">
    <text evidence="9">The sequence shown here is derived from an EMBL/GenBank/DDBJ whole genome shotgun (WGS) entry which is preliminary data.</text>
</comment>
<evidence type="ECO:0000313" key="9">
    <source>
        <dbReference type="EMBL" id="KAA1397947.1"/>
    </source>
</evidence>
<keyword evidence="3 5" id="KW-0378">Hydrolase</keyword>